<dbReference type="CDD" id="cd07067">
    <property type="entry name" value="HP_PGM_like"/>
    <property type="match status" value="1"/>
</dbReference>
<dbReference type="InterPro" id="IPR029033">
    <property type="entry name" value="His_PPase_superfam"/>
</dbReference>
<sequence length="114" mass="13878">MTTIYFVRHAKPDYQNHNDRLRELTEKGLEDSRSVTAFLSDKKIDLILSSPYRRAIDTIKDFADKNEMPIFIVDDFREIRNFMPWILQFDFFANDFVSMREYRLCKNLWREIFP</sequence>
<dbReference type="Pfam" id="PF00300">
    <property type="entry name" value="His_Phos_1"/>
    <property type="match status" value="1"/>
</dbReference>
<dbReference type="SUPFAM" id="SSF53254">
    <property type="entry name" value="Phosphoglycerate mutase-like"/>
    <property type="match status" value="1"/>
</dbReference>
<gene>
    <name evidence="1" type="ORF">H9747_00410</name>
</gene>
<evidence type="ECO:0000313" key="2">
    <source>
        <dbReference type="Proteomes" id="UP000886814"/>
    </source>
</evidence>
<dbReference type="AlphaFoldDB" id="A0A9D1TEY7"/>
<organism evidence="1 2">
    <name type="scientific">Candidatus Blautia stercorigallinarum</name>
    <dbReference type="NCBI Taxonomy" id="2838501"/>
    <lineage>
        <taxon>Bacteria</taxon>
        <taxon>Bacillati</taxon>
        <taxon>Bacillota</taxon>
        <taxon>Clostridia</taxon>
        <taxon>Lachnospirales</taxon>
        <taxon>Lachnospiraceae</taxon>
        <taxon>Blautia</taxon>
    </lineage>
</organism>
<comment type="caution">
    <text evidence="1">The sequence shown here is derived from an EMBL/GenBank/DDBJ whole genome shotgun (WGS) entry which is preliminary data.</text>
</comment>
<dbReference type="InterPro" id="IPR013078">
    <property type="entry name" value="His_Pase_superF_clade-1"/>
</dbReference>
<dbReference type="Gene3D" id="3.40.50.1240">
    <property type="entry name" value="Phosphoglycerate mutase-like"/>
    <property type="match status" value="1"/>
</dbReference>
<reference evidence="1" key="2">
    <citation type="submission" date="2021-04" db="EMBL/GenBank/DDBJ databases">
        <authorList>
            <person name="Gilroy R."/>
        </authorList>
    </citation>
    <scope>NUCLEOTIDE SEQUENCE</scope>
    <source>
        <strain evidence="1">CHK195-9823</strain>
    </source>
</reference>
<accession>A0A9D1TEY7</accession>
<name>A0A9D1TEY7_9FIRM</name>
<reference evidence="1" key="1">
    <citation type="journal article" date="2021" name="PeerJ">
        <title>Extensive microbial diversity within the chicken gut microbiome revealed by metagenomics and culture.</title>
        <authorList>
            <person name="Gilroy R."/>
            <person name="Ravi A."/>
            <person name="Getino M."/>
            <person name="Pursley I."/>
            <person name="Horton D.L."/>
            <person name="Alikhan N.F."/>
            <person name="Baker D."/>
            <person name="Gharbi K."/>
            <person name="Hall N."/>
            <person name="Watson M."/>
            <person name="Adriaenssens E.M."/>
            <person name="Foster-Nyarko E."/>
            <person name="Jarju S."/>
            <person name="Secka A."/>
            <person name="Antonio M."/>
            <person name="Oren A."/>
            <person name="Chaudhuri R.R."/>
            <person name="La Ragione R."/>
            <person name="Hildebrand F."/>
            <person name="Pallen M.J."/>
        </authorList>
    </citation>
    <scope>NUCLEOTIDE SEQUENCE</scope>
    <source>
        <strain evidence="1">CHK195-9823</strain>
    </source>
</reference>
<protein>
    <submittedName>
        <fullName evidence="1">Histidine phosphatase family protein</fullName>
    </submittedName>
</protein>
<dbReference type="EMBL" id="DXIQ01000003">
    <property type="protein sequence ID" value="HIV37456.1"/>
    <property type="molecule type" value="Genomic_DNA"/>
</dbReference>
<proteinExistence type="predicted"/>
<dbReference type="Proteomes" id="UP000886814">
    <property type="component" value="Unassembled WGS sequence"/>
</dbReference>
<evidence type="ECO:0000313" key="1">
    <source>
        <dbReference type="EMBL" id="HIV37456.1"/>
    </source>
</evidence>